<dbReference type="InterPro" id="IPR000644">
    <property type="entry name" value="CBS_dom"/>
</dbReference>
<dbReference type="OrthoDB" id="9790355at2"/>
<comment type="similarity">
    <text evidence="2 9">Belongs to the SLC41A transporter family.</text>
</comment>
<gene>
    <name evidence="11" type="primary">mgtE</name>
    <name evidence="11" type="ORF">STABA_v1c01730</name>
</gene>
<dbReference type="Pfam" id="PF03448">
    <property type="entry name" value="MgtE_N"/>
    <property type="match status" value="1"/>
</dbReference>
<dbReference type="SMART" id="SM00116">
    <property type="entry name" value="CBS"/>
    <property type="match status" value="2"/>
</dbReference>
<organism evidence="11 12">
    <name type="scientific">Spiroplasma tabanidicola</name>
    <dbReference type="NCBI Taxonomy" id="324079"/>
    <lineage>
        <taxon>Bacteria</taxon>
        <taxon>Bacillati</taxon>
        <taxon>Mycoplasmatota</taxon>
        <taxon>Mollicutes</taxon>
        <taxon>Entomoplasmatales</taxon>
        <taxon>Spiroplasmataceae</taxon>
        <taxon>Spiroplasma</taxon>
    </lineage>
</organism>
<dbReference type="Pfam" id="PF01769">
    <property type="entry name" value="MgtE"/>
    <property type="match status" value="1"/>
</dbReference>
<evidence type="ECO:0000259" key="10">
    <source>
        <dbReference type="PROSITE" id="PS51371"/>
    </source>
</evidence>
<dbReference type="InterPro" id="IPR038076">
    <property type="entry name" value="MgtE_N_sf"/>
</dbReference>
<feature type="transmembrane region" description="Helical" evidence="9">
    <location>
        <begin position="461"/>
        <end position="485"/>
    </location>
</feature>
<dbReference type="InterPro" id="IPR006667">
    <property type="entry name" value="SLC41_membr_dom"/>
</dbReference>
<dbReference type="SUPFAM" id="SSF54631">
    <property type="entry name" value="CBS-domain pair"/>
    <property type="match status" value="1"/>
</dbReference>
<dbReference type="InterPro" id="IPR006668">
    <property type="entry name" value="Mg_transptr_MgtE_intracell_dom"/>
</dbReference>
<evidence type="ECO:0000313" key="11">
    <source>
        <dbReference type="EMBL" id="QGS51540.1"/>
    </source>
</evidence>
<keyword evidence="3 9" id="KW-0813">Transport</keyword>
<evidence type="ECO:0000256" key="3">
    <source>
        <dbReference type="ARBA" id="ARBA00022448"/>
    </source>
</evidence>
<dbReference type="GO" id="GO:0046872">
    <property type="term" value="F:metal ion binding"/>
    <property type="evidence" value="ECO:0007669"/>
    <property type="project" value="UniProtKB-KW"/>
</dbReference>
<dbReference type="Gene3D" id="1.10.357.20">
    <property type="entry name" value="SLC41 divalent cation transporters, integral membrane domain"/>
    <property type="match status" value="1"/>
</dbReference>
<keyword evidence="6 9" id="KW-1133">Transmembrane helix</keyword>
<dbReference type="InterPro" id="IPR006669">
    <property type="entry name" value="MgtE_transporter"/>
</dbReference>
<dbReference type="Pfam" id="PF00571">
    <property type="entry name" value="CBS"/>
    <property type="match status" value="2"/>
</dbReference>
<dbReference type="RefSeq" id="WP_156005603.1">
    <property type="nucleotide sequence ID" value="NZ_CP046276.1"/>
</dbReference>
<dbReference type="CDD" id="cd04606">
    <property type="entry name" value="CBS_pair_Mg_transporter"/>
    <property type="match status" value="1"/>
</dbReference>
<dbReference type="EMBL" id="CP046276">
    <property type="protein sequence ID" value="QGS51540.1"/>
    <property type="molecule type" value="Genomic_DNA"/>
</dbReference>
<dbReference type="SUPFAM" id="SSF158791">
    <property type="entry name" value="MgtE N-terminal domain-like"/>
    <property type="match status" value="1"/>
</dbReference>
<comment type="subcellular location">
    <subcellularLocation>
        <location evidence="9">Cell membrane</location>
        <topology evidence="9">Multi-pass membrane protein</topology>
    </subcellularLocation>
    <subcellularLocation>
        <location evidence="1">Membrane</location>
        <topology evidence="1">Multi-pass membrane protein</topology>
    </subcellularLocation>
</comment>
<dbReference type="GO" id="GO:0015095">
    <property type="term" value="F:magnesium ion transmembrane transporter activity"/>
    <property type="evidence" value="ECO:0007669"/>
    <property type="project" value="UniProtKB-UniRule"/>
</dbReference>
<comment type="subunit">
    <text evidence="9">Homodimer.</text>
</comment>
<dbReference type="InterPro" id="IPR046342">
    <property type="entry name" value="CBS_dom_sf"/>
</dbReference>
<keyword evidence="8" id="KW-0129">CBS domain</keyword>
<evidence type="ECO:0000256" key="1">
    <source>
        <dbReference type="ARBA" id="ARBA00004141"/>
    </source>
</evidence>
<keyword evidence="5 9" id="KW-0460">Magnesium</keyword>
<protein>
    <recommendedName>
        <fullName evidence="9">Magnesium transporter MgtE</fullName>
    </recommendedName>
</protein>
<keyword evidence="9" id="KW-0479">Metal-binding</keyword>
<dbReference type="Gene3D" id="3.10.580.10">
    <property type="entry name" value="CBS-domain"/>
    <property type="match status" value="1"/>
</dbReference>
<dbReference type="PANTHER" id="PTHR43773">
    <property type="entry name" value="MAGNESIUM TRANSPORTER MGTE"/>
    <property type="match status" value="1"/>
</dbReference>
<proteinExistence type="inferred from homology"/>
<evidence type="ECO:0000256" key="9">
    <source>
        <dbReference type="RuleBase" id="RU362011"/>
    </source>
</evidence>
<dbReference type="Proteomes" id="UP000424468">
    <property type="component" value="Chromosome"/>
</dbReference>
<evidence type="ECO:0000256" key="7">
    <source>
        <dbReference type="ARBA" id="ARBA00023136"/>
    </source>
</evidence>
<feature type="domain" description="CBS" evidence="10">
    <location>
        <begin position="205"/>
        <end position="261"/>
    </location>
</feature>
<feature type="transmembrane region" description="Helical" evidence="9">
    <location>
        <begin position="383"/>
        <end position="406"/>
    </location>
</feature>
<comment type="function">
    <text evidence="9">Acts as a magnesium transporter.</text>
</comment>
<keyword evidence="9" id="KW-1003">Cell membrane</keyword>
<dbReference type="SUPFAM" id="SSF161093">
    <property type="entry name" value="MgtE membrane domain-like"/>
    <property type="match status" value="1"/>
</dbReference>
<evidence type="ECO:0000256" key="4">
    <source>
        <dbReference type="ARBA" id="ARBA00022692"/>
    </source>
</evidence>
<feature type="transmembrane region" description="Helical" evidence="9">
    <location>
        <begin position="289"/>
        <end position="313"/>
    </location>
</feature>
<dbReference type="PROSITE" id="PS51371">
    <property type="entry name" value="CBS"/>
    <property type="match status" value="2"/>
</dbReference>
<dbReference type="PANTHER" id="PTHR43773:SF1">
    <property type="entry name" value="MAGNESIUM TRANSPORTER MGTE"/>
    <property type="match status" value="1"/>
</dbReference>
<name>A0A6I6C5X6_9MOLU</name>
<evidence type="ECO:0000256" key="2">
    <source>
        <dbReference type="ARBA" id="ARBA00009749"/>
    </source>
</evidence>
<keyword evidence="7 9" id="KW-0472">Membrane</keyword>
<feature type="transmembrane region" description="Helical" evidence="9">
    <location>
        <begin position="333"/>
        <end position="353"/>
    </location>
</feature>
<feature type="transmembrane region" description="Helical" evidence="9">
    <location>
        <begin position="418"/>
        <end position="440"/>
    </location>
</feature>
<evidence type="ECO:0000256" key="6">
    <source>
        <dbReference type="ARBA" id="ARBA00022989"/>
    </source>
</evidence>
<keyword evidence="12" id="KW-1185">Reference proteome</keyword>
<accession>A0A6I6C5X6</accession>
<dbReference type="SMART" id="SM00924">
    <property type="entry name" value="MgtE_N"/>
    <property type="match status" value="1"/>
</dbReference>
<dbReference type="InterPro" id="IPR036739">
    <property type="entry name" value="SLC41_membr_dom_sf"/>
</dbReference>
<dbReference type="KEGG" id="stab:STABA_v1c01730"/>
<dbReference type="GO" id="GO:0005886">
    <property type="term" value="C:plasma membrane"/>
    <property type="evidence" value="ECO:0007669"/>
    <property type="project" value="UniProtKB-SubCell"/>
</dbReference>
<reference evidence="11 12" key="1">
    <citation type="submission" date="2019-11" db="EMBL/GenBank/DDBJ databases">
        <title>Complete genome sequence of Spiroplasma tabanidicola TAUS-1 (DSM 22603).</title>
        <authorList>
            <person name="Huang C.-T."/>
            <person name="Lin Y.-C."/>
            <person name="Kuo C.-H."/>
        </authorList>
    </citation>
    <scope>NUCLEOTIDE SEQUENCE [LARGE SCALE GENOMIC DNA]</scope>
    <source>
        <strain evidence="11 12">TAUS-1</strain>
    </source>
</reference>
<dbReference type="NCBIfam" id="TIGR00400">
    <property type="entry name" value="mgtE"/>
    <property type="match status" value="1"/>
</dbReference>
<dbReference type="Gene3D" id="1.25.60.10">
    <property type="entry name" value="MgtE N-terminal domain-like"/>
    <property type="match status" value="1"/>
</dbReference>
<evidence type="ECO:0000313" key="12">
    <source>
        <dbReference type="Proteomes" id="UP000424468"/>
    </source>
</evidence>
<feature type="domain" description="CBS" evidence="10">
    <location>
        <begin position="141"/>
        <end position="204"/>
    </location>
</feature>
<sequence length="486" mass="55243">MKEQNIVPEQLAERLNEILKADDIILYRETLKNYYPADLAEALSCLPLERIIIALRIMPTEDLAEIFPHFNNEIQEEIIESYTSVEIKELFDQIFTDDIVEILEELPSNIVEKILRATTPESRLLINSILKYNVNTAGSIMSVDYTSLKINWTVKEAINIIKKERDEAEEVHYFFVVDDLNNLKGVVELKTLFFSKNEALIEDIMDDRYIYANTKTDQEEVANMFKKYDITTLPIINSQNKLVGIITVDDILDVLEEEATEDIHIMAGINPTEDEYFKTSVFKMVKSRIIWLLLLMVSATITQVIILVFMNLYGVTKETASFDIGNNNFSISYVMAILLTPLLTVISGTTGNASNQSSTMIVRALSLKEVEPKDYWRILWKELRVSTTLGLILVAINFVRMIAIYAVEFKGNINQRELWYAIATLSISMFLAIVFSKVIGATFPLLAQKMKIDPAITAGPLLTTIIDAISTAIFFGIGMIFFFVVL</sequence>
<keyword evidence="4 9" id="KW-0812">Transmembrane</keyword>
<dbReference type="AlphaFoldDB" id="A0A6I6C5X6"/>
<evidence type="ECO:0000256" key="8">
    <source>
        <dbReference type="PROSITE-ProRule" id="PRU00703"/>
    </source>
</evidence>
<evidence type="ECO:0000256" key="5">
    <source>
        <dbReference type="ARBA" id="ARBA00022842"/>
    </source>
</evidence>